<organism evidence="2 3">
    <name type="scientific">Botryobasidium botryosum (strain FD-172 SS1)</name>
    <dbReference type="NCBI Taxonomy" id="930990"/>
    <lineage>
        <taxon>Eukaryota</taxon>
        <taxon>Fungi</taxon>
        <taxon>Dikarya</taxon>
        <taxon>Basidiomycota</taxon>
        <taxon>Agaricomycotina</taxon>
        <taxon>Agaricomycetes</taxon>
        <taxon>Cantharellales</taxon>
        <taxon>Botryobasidiaceae</taxon>
        <taxon>Botryobasidium</taxon>
    </lineage>
</organism>
<keyword evidence="1" id="KW-0812">Transmembrane</keyword>
<gene>
    <name evidence="2" type="ORF">BOTBODRAFT_30105</name>
</gene>
<dbReference type="InParanoid" id="A0A067MNG4"/>
<feature type="transmembrane region" description="Helical" evidence="1">
    <location>
        <begin position="59"/>
        <end position="79"/>
    </location>
</feature>
<protein>
    <submittedName>
        <fullName evidence="2">Uncharacterized protein</fullName>
    </submittedName>
</protein>
<dbReference type="EMBL" id="KL198024">
    <property type="protein sequence ID" value="KDQ17293.1"/>
    <property type="molecule type" value="Genomic_DNA"/>
</dbReference>
<evidence type="ECO:0000256" key="1">
    <source>
        <dbReference type="SAM" id="Phobius"/>
    </source>
</evidence>
<name>A0A067MNG4_BOTB1</name>
<sequence>MSDCSQSADVADLIRLILLPFQWGRLQPNSEQFNEFISKCVDLVKSESRFRDIDSTFPSWMQVLNLGAAMVIVAGRLFWLRGDLPRGFETTLASYLASNTIDAVREAIRQTLGSDEPLDSVEQAEKLLQIVMANRTTPQQ</sequence>
<dbReference type="Proteomes" id="UP000027195">
    <property type="component" value="Unassembled WGS sequence"/>
</dbReference>
<keyword evidence="3" id="KW-1185">Reference proteome</keyword>
<evidence type="ECO:0000313" key="3">
    <source>
        <dbReference type="Proteomes" id="UP000027195"/>
    </source>
</evidence>
<dbReference type="HOGENOM" id="CLU_1834846_0_0_1"/>
<evidence type="ECO:0000313" key="2">
    <source>
        <dbReference type="EMBL" id="KDQ17293.1"/>
    </source>
</evidence>
<keyword evidence="1" id="KW-0472">Membrane</keyword>
<dbReference type="AlphaFoldDB" id="A0A067MNG4"/>
<accession>A0A067MNG4</accession>
<keyword evidence="1" id="KW-1133">Transmembrane helix</keyword>
<reference evidence="3" key="1">
    <citation type="journal article" date="2014" name="Proc. Natl. Acad. Sci. U.S.A.">
        <title>Extensive sampling of basidiomycete genomes demonstrates inadequacy of the white-rot/brown-rot paradigm for wood decay fungi.</title>
        <authorList>
            <person name="Riley R."/>
            <person name="Salamov A.A."/>
            <person name="Brown D.W."/>
            <person name="Nagy L.G."/>
            <person name="Floudas D."/>
            <person name="Held B.W."/>
            <person name="Levasseur A."/>
            <person name="Lombard V."/>
            <person name="Morin E."/>
            <person name="Otillar R."/>
            <person name="Lindquist E.A."/>
            <person name="Sun H."/>
            <person name="LaButti K.M."/>
            <person name="Schmutz J."/>
            <person name="Jabbour D."/>
            <person name="Luo H."/>
            <person name="Baker S.E."/>
            <person name="Pisabarro A.G."/>
            <person name="Walton J.D."/>
            <person name="Blanchette R.A."/>
            <person name="Henrissat B."/>
            <person name="Martin F."/>
            <person name="Cullen D."/>
            <person name="Hibbett D.S."/>
            <person name="Grigoriev I.V."/>
        </authorList>
    </citation>
    <scope>NUCLEOTIDE SEQUENCE [LARGE SCALE GENOMIC DNA]</scope>
    <source>
        <strain evidence="3">FD-172 SS1</strain>
    </source>
</reference>
<proteinExistence type="predicted"/>